<keyword evidence="6" id="KW-0411">Iron-sulfur</keyword>
<dbReference type="InterPro" id="IPR023885">
    <property type="entry name" value="4Fe4S-binding_SPASM_dom"/>
</dbReference>
<protein>
    <submittedName>
        <fullName evidence="8">Radical SAM additional 4Fe4S-binding SPASM domain-containing protein</fullName>
    </submittedName>
</protein>
<comment type="cofactor">
    <cofactor evidence="1">
        <name>[4Fe-4S] cluster</name>
        <dbReference type="ChEBI" id="CHEBI:49883"/>
    </cofactor>
</comment>
<dbReference type="GO" id="GO:0003824">
    <property type="term" value="F:catalytic activity"/>
    <property type="evidence" value="ECO:0007669"/>
    <property type="project" value="InterPro"/>
</dbReference>
<evidence type="ECO:0000256" key="3">
    <source>
        <dbReference type="ARBA" id="ARBA00022691"/>
    </source>
</evidence>
<keyword evidence="5" id="KW-0408">Iron</keyword>
<dbReference type="InterPro" id="IPR058240">
    <property type="entry name" value="rSAM_sf"/>
</dbReference>
<dbReference type="STRING" id="1121421.SAMN02745123_00284"/>
<dbReference type="OrthoDB" id="7021155at2"/>
<dbReference type="Gene3D" id="3.20.20.70">
    <property type="entry name" value="Aldolase class I"/>
    <property type="match status" value="1"/>
</dbReference>
<dbReference type="InterPro" id="IPR050377">
    <property type="entry name" value="Radical_SAM_PqqE_MftC-like"/>
</dbReference>
<keyword evidence="3" id="KW-0949">S-adenosyl-L-methionine</keyword>
<proteinExistence type="predicted"/>
<accession>A0A1M6NVB7</accession>
<evidence type="ECO:0000256" key="1">
    <source>
        <dbReference type="ARBA" id="ARBA00001966"/>
    </source>
</evidence>
<dbReference type="SUPFAM" id="SSF102114">
    <property type="entry name" value="Radical SAM enzymes"/>
    <property type="match status" value="1"/>
</dbReference>
<dbReference type="Pfam" id="PF04055">
    <property type="entry name" value="Radical_SAM"/>
    <property type="match status" value="1"/>
</dbReference>
<dbReference type="NCBIfam" id="TIGR04085">
    <property type="entry name" value="rSAM_more_4Fe4S"/>
    <property type="match status" value="1"/>
</dbReference>
<dbReference type="Proteomes" id="UP000183997">
    <property type="component" value="Unassembled WGS sequence"/>
</dbReference>
<evidence type="ECO:0000256" key="4">
    <source>
        <dbReference type="ARBA" id="ARBA00022723"/>
    </source>
</evidence>
<dbReference type="GO" id="GO:0051539">
    <property type="term" value="F:4 iron, 4 sulfur cluster binding"/>
    <property type="evidence" value="ECO:0007669"/>
    <property type="project" value="UniProtKB-KW"/>
</dbReference>
<dbReference type="InterPro" id="IPR007197">
    <property type="entry name" value="rSAM"/>
</dbReference>
<dbReference type="InterPro" id="IPR017200">
    <property type="entry name" value="PqqE-like"/>
</dbReference>
<dbReference type="PANTHER" id="PTHR11228:SF7">
    <property type="entry name" value="PQQA PEPTIDE CYCLASE"/>
    <property type="match status" value="1"/>
</dbReference>
<dbReference type="RefSeq" id="WP_072910502.1">
    <property type="nucleotide sequence ID" value="NZ_FRAR01000005.1"/>
</dbReference>
<dbReference type="PANTHER" id="PTHR11228">
    <property type="entry name" value="RADICAL SAM DOMAIN PROTEIN"/>
    <property type="match status" value="1"/>
</dbReference>
<reference evidence="9" key="1">
    <citation type="submission" date="2016-11" db="EMBL/GenBank/DDBJ databases">
        <authorList>
            <person name="Varghese N."/>
            <person name="Submissions S."/>
        </authorList>
    </citation>
    <scope>NUCLEOTIDE SEQUENCE [LARGE SCALE GENOMIC DNA]</scope>
    <source>
        <strain evidence="9">DSM 10349</strain>
    </source>
</reference>
<evidence type="ECO:0000256" key="5">
    <source>
        <dbReference type="ARBA" id="ARBA00023004"/>
    </source>
</evidence>
<keyword evidence="9" id="KW-1185">Reference proteome</keyword>
<dbReference type="EMBL" id="FRAR01000005">
    <property type="protein sequence ID" value="SHJ99687.1"/>
    <property type="molecule type" value="Genomic_DNA"/>
</dbReference>
<dbReference type="InterPro" id="IPR013785">
    <property type="entry name" value="Aldolase_TIM"/>
</dbReference>
<organism evidence="8 9">
    <name type="scientific">Desulforamulus aeronauticus DSM 10349</name>
    <dbReference type="NCBI Taxonomy" id="1121421"/>
    <lineage>
        <taxon>Bacteria</taxon>
        <taxon>Bacillati</taxon>
        <taxon>Bacillota</taxon>
        <taxon>Clostridia</taxon>
        <taxon>Eubacteriales</taxon>
        <taxon>Peptococcaceae</taxon>
        <taxon>Desulforamulus</taxon>
    </lineage>
</organism>
<name>A0A1M6NVB7_9FIRM</name>
<evidence type="ECO:0000313" key="9">
    <source>
        <dbReference type="Proteomes" id="UP000183997"/>
    </source>
</evidence>
<dbReference type="AlphaFoldDB" id="A0A1M6NVB7"/>
<keyword evidence="2" id="KW-0004">4Fe-4S</keyword>
<keyword evidence="4" id="KW-0479">Metal-binding</keyword>
<dbReference type="CDD" id="cd01335">
    <property type="entry name" value="Radical_SAM"/>
    <property type="match status" value="1"/>
</dbReference>
<dbReference type="PIRSF" id="PIRSF037420">
    <property type="entry name" value="PQQ_syn_pqqE"/>
    <property type="match status" value="1"/>
</dbReference>
<dbReference type="SFLD" id="SFLDS00029">
    <property type="entry name" value="Radical_SAM"/>
    <property type="match status" value="1"/>
</dbReference>
<evidence type="ECO:0000256" key="6">
    <source>
        <dbReference type="ARBA" id="ARBA00023014"/>
    </source>
</evidence>
<evidence type="ECO:0000259" key="7">
    <source>
        <dbReference type="PROSITE" id="PS51918"/>
    </source>
</evidence>
<evidence type="ECO:0000256" key="2">
    <source>
        <dbReference type="ARBA" id="ARBA00022485"/>
    </source>
</evidence>
<dbReference type="GO" id="GO:0046872">
    <property type="term" value="F:metal ion binding"/>
    <property type="evidence" value="ECO:0007669"/>
    <property type="project" value="UniProtKB-KW"/>
</dbReference>
<gene>
    <name evidence="8" type="ORF">SAMN02745123_00284</name>
</gene>
<feature type="domain" description="Radical SAM core" evidence="7">
    <location>
        <begin position="10"/>
        <end position="217"/>
    </location>
</feature>
<dbReference type="SFLD" id="SFLDG01067">
    <property type="entry name" value="SPASM/twitch_domain_containing"/>
    <property type="match status" value="1"/>
</dbReference>
<dbReference type="PROSITE" id="PS51918">
    <property type="entry name" value="RADICAL_SAM"/>
    <property type="match status" value="1"/>
</dbReference>
<sequence>MTDEVQAPLRSMRAPEMINIQLTTRCPLRCPQCYCDFHQGKDIKPELALKYIDQAAALKIPLISLSGGETLVYPYLEELLQAIHAKGIKSAIAISGWGVDTVKLQTLKSAGVGEIYVSLNGSSPEINDKSRQGYALAINALRLLQQDGQADYYINWVARNDNVPDFPNLVELAQSMGVRGVVIVESKPDAAYELPASLSRENFILLADYLKKHHQQDIPVAIEPCFSPLRAFIQQHFLWNGNTGFDKGCGAGRSSMAVDVDGNLIPCRHLLYPESYELIADYWQHSEVLDKLRRFEDNKGEPCRSCTLGKYCLSCRAVADKVEKNLFSGNHYCQAGAVAR</sequence>
<evidence type="ECO:0000313" key="8">
    <source>
        <dbReference type="EMBL" id="SHJ99687.1"/>
    </source>
</evidence>